<feature type="compositionally biased region" description="Basic and acidic residues" evidence="1">
    <location>
        <begin position="368"/>
        <end position="392"/>
    </location>
</feature>
<dbReference type="InterPro" id="IPR000594">
    <property type="entry name" value="ThiF_NAD_FAD-bd"/>
</dbReference>
<dbReference type="AlphaFoldDB" id="A0A1H8S0H6"/>
<reference evidence="4" key="1">
    <citation type="submission" date="2016-10" db="EMBL/GenBank/DDBJ databases">
        <authorList>
            <person name="Varghese N."/>
            <person name="Submissions S."/>
        </authorList>
    </citation>
    <scope>NUCLEOTIDE SEQUENCE [LARGE SCALE GENOMIC DNA]</scope>
    <source>
        <strain evidence="4">DSM 45413</strain>
    </source>
</reference>
<dbReference type="Gene3D" id="3.40.50.720">
    <property type="entry name" value="NAD(P)-binding Rossmann-like Domain"/>
    <property type="match status" value="1"/>
</dbReference>
<feature type="region of interest" description="Disordered" evidence="1">
    <location>
        <begin position="347"/>
        <end position="392"/>
    </location>
</feature>
<dbReference type="SUPFAM" id="SSF69572">
    <property type="entry name" value="Activating enzymes of the ubiquitin-like proteins"/>
    <property type="match status" value="1"/>
</dbReference>
<dbReference type="EMBL" id="FOEE01000003">
    <property type="protein sequence ID" value="SEO72449.1"/>
    <property type="molecule type" value="Genomic_DNA"/>
</dbReference>
<dbReference type="RefSeq" id="WP_091941614.1">
    <property type="nucleotide sequence ID" value="NZ_FOEE01000003.1"/>
</dbReference>
<protein>
    <submittedName>
        <fullName evidence="3">ThiF family protein</fullName>
    </submittedName>
</protein>
<evidence type="ECO:0000313" key="3">
    <source>
        <dbReference type="EMBL" id="SEO72449.1"/>
    </source>
</evidence>
<evidence type="ECO:0000259" key="2">
    <source>
        <dbReference type="Pfam" id="PF00899"/>
    </source>
</evidence>
<keyword evidence="4" id="KW-1185">Reference proteome</keyword>
<accession>A0A1H8S0H6</accession>
<dbReference type="InterPro" id="IPR035985">
    <property type="entry name" value="Ubiquitin-activating_enz"/>
</dbReference>
<evidence type="ECO:0000313" key="4">
    <source>
        <dbReference type="Proteomes" id="UP000198960"/>
    </source>
</evidence>
<organism evidence="3 4">
    <name type="scientific">Trujillonella endophytica</name>
    <dbReference type="NCBI Taxonomy" id="673521"/>
    <lineage>
        <taxon>Bacteria</taxon>
        <taxon>Bacillati</taxon>
        <taxon>Actinomycetota</taxon>
        <taxon>Actinomycetes</taxon>
        <taxon>Geodermatophilales</taxon>
        <taxon>Geodermatophilaceae</taxon>
        <taxon>Trujillonella</taxon>
    </lineage>
</organism>
<dbReference type="STRING" id="673521.SAMN05660991_01481"/>
<dbReference type="Proteomes" id="UP000198960">
    <property type="component" value="Unassembled WGS sequence"/>
</dbReference>
<evidence type="ECO:0000256" key="1">
    <source>
        <dbReference type="SAM" id="MobiDB-lite"/>
    </source>
</evidence>
<name>A0A1H8S0H6_9ACTN</name>
<sequence>MSDTDHPLLPPATPLLLRAADTVQVGGVDSGVGLVVRPGAAELTALLRGLDGRRPQRAVLTDAAESGFDPAAVAGLLDGLRTAGLLVDLDAADLLAADAGPAAAARTTAELPAVRGHPGGRPRWAARRRATVLVEGATRVGVPLASVLAASGVGRVCISDRGPALAADAVVGGLRARDEGRPRALAAADAVRRASPLADVRPLPEGTTPDLVVLARPWAAADPLATGWQRSGIVHVVATVRGETGVVGPLVVPGRTSCLRCADLRRRDADPSWPALAAQLTAGEVPPSGSTITCLLTAVTAAQQVLAYLDGSGAPAALGATVELRPPDLVPVRRPWAAHPECGCLAAPGRSAATPSGDSRGPALGARETVRGQWDQERPDRGPLRTDDLRPP</sequence>
<proteinExistence type="predicted"/>
<dbReference type="Pfam" id="PF00899">
    <property type="entry name" value="ThiF"/>
    <property type="match status" value="1"/>
</dbReference>
<gene>
    <name evidence="3" type="ORF">SAMN05660991_01481</name>
</gene>
<feature type="domain" description="THIF-type NAD/FAD binding fold" evidence="2">
    <location>
        <begin position="128"/>
        <end position="342"/>
    </location>
</feature>
<dbReference type="OrthoDB" id="4426339at2"/>
<dbReference type="GO" id="GO:0008641">
    <property type="term" value="F:ubiquitin-like modifier activating enzyme activity"/>
    <property type="evidence" value="ECO:0007669"/>
    <property type="project" value="InterPro"/>
</dbReference>